<comment type="caution">
    <text evidence="5">The sequence shown here is derived from an EMBL/GenBank/DDBJ whole genome shotgun (WGS) entry which is preliminary data.</text>
</comment>
<gene>
    <name evidence="5" type="ORF">EAS64_04590</name>
</gene>
<dbReference type="InterPro" id="IPR045851">
    <property type="entry name" value="AMP-bd_C_sf"/>
</dbReference>
<dbReference type="GO" id="GO:0031956">
    <property type="term" value="F:medium-chain fatty acid-CoA ligase activity"/>
    <property type="evidence" value="ECO:0007669"/>
    <property type="project" value="TreeGrafter"/>
</dbReference>
<evidence type="ECO:0000313" key="6">
    <source>
        <dbReference type="Proteomes" id="UP000460272"/>
    </source>
</evidence>
<feature type="domain" description="AMP-dependent synthetase/ligase" evidence="3">
    <location>
        <begin position="8"/>
        <end position="362"/>
    </location>
</feature>
<dbReference type="Proteomes" id="UP000460272">
    <property type="component" value="Unassembled WGS sequence"/>
</dbReference>
<dbReference type="Gene3D" id="3.30.300.30">
    <property type="match status" value="1"/>
</dbReference>
<comment type="similarity">
    <text evidence="1">Belongs to the ATP-dependent AMP-binding enzyme family.</text>
</comment>
<dbReference type="PROSITE" id="PS00455">
    <property type="entry name" value="AMP_BINDING"/>
    <property type="match status" value="1"/>
</dbReference>
<evidence type="ECO:0000256" key="2">
    <source>
        <dbReference type="ARBA" id="ARBA00022598"/>
    </source>
</evidence>
<dbReference type="Pfam" id="PF13193">
    <property type="entry name" value="AMP-binding_C"/>
    <property type="match status" value="1"/>
</dbReference>
<dbReference type="InterPro" id="IPR020845">
    <property type="entry name" value="AMP-binding_CS"/>
</dbReference>
<dbReference type="InterPro" id="IPR025110">
    <property type="entry name" value="AMP-bd_C"/>
</dbReference>
<evidence type="ECO:0000259" key="4">
    <source>
        <dbReference type="Pfam" id="PF13193"/>
    </source>
</evidence>
<protein>
    <submittedName>
        <fullName evidence="5">Long-chain fatty acid--CoA ligase</fullName>
    </submittedName>
</protein>
<organism evidence="5 6">
    <name type="scientific">Trebonia kvetii</name>
    <dbReference type="NCBI Taxonomy" id="2480626"/>
    <lineage>
        <taxon>Bacteria</taxon>
        <taxon>Bacillati</taxon>
        <taxon>Actinomycetota</taxon>
        <taxon>Actinomycetes</taxon>
        <taxon>Streptosporangiales</taxon>
        <taxon>Treboniaceae</taxon>
        <taxon>Trebonia</taxon>
    </lineage>
</organism>
<dbReference type="RefSeq" id="WP_145851418.1">
    <property type="nucleotide sequence ID" value="NZ_RPFW01000001.1"/>
</dbReference>
<keyword evidence="6" id="KW-1185">Reference proteome</keyword>
<dbReference type="Pfam" id="PF00501">
    <property type="entry name" value="AMP-binding"/>
    <property type="match status" value="1"/>
</dbReference>
<name>A0A6P2C839_9ACTN</name>
<dbReference type="PANTHER" id="PTHR43201">
    <property type="entry name" value="ACYL-COA SYNTHETASE"/>
    <property type="match status" value="1"/>
</dbReference>
<evidence type="ECO:0000256" key="1">
    <source>
        <dbReference type="ARBA" id="ARBA00006432"/>
    </source>
</evidence>
<dbReference type="PANTHER" id="PTHR43201:SF5">
    <property type="entry name" value="MEDIUM-CHAIN ACYL-COA LIGASE ACSF2, MITOCHONDRIAL"/>
    <property type="match status" value="1"/>
</dbReference>
<dbReference type="GO" id="GO:0006631">
    <property type="term" value="P:fatty acid metabolic process"/>
    <property type="evidence" value="ECO:0007669"/>
    <property type="project" value="TreeGrafter"/>
</dbReference>
<proteinExistence type="inferred from homology"/>
<dbReference type="Gene3D" id="3.40.50.12780">
    <property type="entry name" value="N-terminal domain of ligase-like"/>
    <property type="match status" value="1"/>
</dbReference>
<feature type="domain" description="AMP-binding enzyme C-terminal" evidence="4">
    <location>
        <begin position="407"/>
        <end position="482"/>
    </location>
</feature>
<dbReference type="AlphaFoldDB" id="A0A6P2C839"/>
<dbReference type="SUPFAM" id="SSF56801">
    <property type="entry name" value="Acetyl-CoA synthetase-like"/>
    <property type="match status" value="1"/>
</dbReference>
<reference evidence="5 6" key="1">
    <citation type="submission" date="2018-11" db="EMBL/GenBank/DDBJ databases">
        <title>Trebonia kvetii gen.nov., sp.nov., a novel acidophilic actinobacterium, and proposal of the new actinobacterial family Treboniaceae fam. nov.</title>
        <authorList>
            <person name="Rapoport D."/>
            <person name="Sagova-Mareckova M."/>
            <person name="Sedlacek I."/>
            <person name="Provaznik J."/>
            <person name="Kralova S."/>
            <person name="Pavlinic D."/>
            <person name="Benes V."/>
            <person name="Kopecky J."/>
        </authorList>
    </citation>
    <scope>NUCLEOTIDE SEQUENCE [LARGE SCALE GENOMIC DNA]</scope>
    <source>
        <strain evidence="5 6">15Tr583</strain>
    </source>
</reference>
<evidence type="ECO:0000313" key="5">
    <source>
        <dbReference type="EMBL" id="TVZ06665.1"/>
    </source>
</evidence>
<dbReference type="EMBL" id="RPFW01000001">
    <property type="protein sequence ID" value="TVZ06665.1"/>
    <property type="molecule type" value="Genomic_DNA"/>
</dbReference>
<dbReference type="OrthoDB" id="9803968at2"/>
<accession>A0A6P2C839</accession>
<dbReference type="InterPro" id="IPR000873">
    <property type="entry name" value="AMP-dep_synth/lig_dom"/>
</dbReference>
<dbReference type="InterPro" id="IPR042099">
    <property type="entry name" value="ANL_N_sf"/>
</dbReference>
<evidence type="ECO:0000259" key="3">
    <source>
        <dbReference type="Pfam" id="PF00501"/>
    </source>
</evidence>
<keyword evidence="2 5" id="KW-0436">Ligase</keyword>
<sequence>MNIALLLEMAADGAGERIALGPRSGGTSYRELLRLARNSGKWLASKPGPRAGLLDGNSAAVPLLLFGSALAGKAFVPVSYRLAADQLHAVLERLGHGVLVTAPDAALPVPLPEGLAVMAREQFLSEVRDGASDSPTGIPAPEDIAALLFTSGTTGAPKAAVLRHRQLAAYIIGTVEFLSAEPGDAALISVPPYHIAGISGILSSVYAGRRIVQLEAFEPRAWVRLVNDESVTHAMVVPTMLSRILDVLLADGERLPSLRHLSYGGGRMPSKTIETALRLLPHVDFVNAYGLTETSSTIAVLDPDDHRRFAAGDAASRRGLNSVGRPLPSVQIEIRGPDGKAVGPGVSGEVFVRGEQVAGEYLDGGRLNDGWFATRDAGYLDADGYLFLDGRLDDIIVRGGENLSPGEIEDVLVEHPAVCEAAVVGLPDPEWGEQVVAVVVPAAGATADAALLQRWVRERLRSSRTPSRVEFVPSLPYTETGKLLRRQIRDQIRRDQVVSPTAPQR</sequence>